<evidence type="ECO:0000313" key="4">
    <source>
        <dbReference type="Proteomes" id="UP000027002"/>
    </source>
</evidence>
<feature type="compositionally biased region" description="Low complexity" evidence="1">
    <location>
        <begin position="120"/>
        <end position="129"/>
    </location>
</feature>
<protein>
    <recommendedName>
        <fullName evidence="5">Integral membrane protein</fullName>
    </recommendedName>
</protein>
<dbReference type="EMBL" id="CP072755">
    <property type="protein sequence ID" value="QUC19365.1"/>
    <property type="molecule type" value="Genomic_DNA"/>
</dbReference>
<accession>A0A8E5HQ76</accession>
<sequence>MGLSYTIVPFDDPNKFPSCAKACQPLWDANGGCVPPAIPTADVSTYDSCFCANGKVAPFMNAATGVCDAACPPQGLSSIAHWYSTFCESVRFSGNTPQTSNTGTQTAGATNTPGSGGTSSGSSGSSSSSTGGGDWLSNHWQWVIMLVVLVVGITGIWIGACVWRRRYLRKKDRQLSLGQKHSGSANIPAWGPAVTGSDFASPPNAPQGRDAAREGLSEKSRKDKHKKKWTVTERT</sequence>
<evidence type="ECO:0000256" key="2">
    <source>
        <dbReference type="SAM" id="Phobius"/>
    </source>
</evidence>
<name>A0A8E5HQ76_USTVR</name>
<gene>
    <name evidence="3" type="ORF">UV8b_03606</name>
</gene>
<dbReference type="Proteomes" id="UP000027002">
    <property type="component" value="Chromosome 3"/>
</dbReference>
<dbReference type="GeneID" id="66064384"/>
<dbReference type="AlphaFoldDB" id="A0A8E5HQ76"/>
<keyword evidence="2" id="KW-1133">Transmembrane helix</keyword>
<feature type="compositionally biased region" description="Basic and acidic residues" evidence="1">
    <location>
        <begin position="210"/>
        <end position="221"/>
    </location>
</feature>
<organism evidence="3 4">
    <name type="scientific">Ustilaginoidea virens</name>
    <name type="common">Rice false smut fungus</name>
    <name type="synonym">Villosiclava virens</name>
    <dbReference type="NCBI Taxonomy" id="1159556"/>
    <lineage>
        <taxon>Eukaryota</taxon>
        <taxon>Fungi</taxon>
        <taxon>Dikarya</taxon>
        <taxon>Ascomycota</taxon>
        <taxon>Pezizomycotina</taxon>
        <taxon>Sordariomycetes</taxon>
        <taxon>Hypocreomycetidae</taxon>
        <taxon>Hypocreales</taxon>
        <taxon>Clavicipitaceae</taxon>
        <taxon>Ustilaginoidea</taxon>
    </lineage>
</organism>
<evidence type="ECO:0008006" key="5">
    <source>
        <dbReference type="Google" id="ProtNLM"/>
    </source>
</evidence>
<keyword evidence="2" id="KW-0472">Membrane</keyword>
<feature type="region of interest" description="Disordered" evidence="1">
    <location>
        <begin position="96"/>
        <end position="130"/>
    </location>
</feature>
<reference evidence="3" key="1">
    <citation type="submission" date="2020-03" db="EMBL/GenBank/DDBJ databases">
        <title>A mixture of massive structural variations and highly conserved coding sequences in Ustilaginoidea virens genome.</title>
        <authorList>
            <person name="Zhang K."/>
            <person name="Zhao Z."/>
            <person name="Zhang Z."/>
            <person name="Li Y."/>
            <person name="Hsiang T."/>
            <person name="Sun W."/>
        </authorList>
    </citation>
    <scope>NUCLEOTIDE SEQUENCE</scope>
    <source>
        <strain evidence="3">UV-8b</strain>
    </source>
</reference>
<evidence type="ECO:0000313" key="3">
    <source>
        <dbReference type="EMBL" id="QUC19365.1"/>
    </source>
</evidence>
<keyword evidence="2" id="KW-0812">Transmembrane</keyword>
<evidence type="ECO:0000256" key="1">
    <source>
        <dbReference type="SAM" id="MobiDB-lite"/>
    </source>
</evidence>
<feature type="compositionally biased region" description="Low complexity" evidence="1">
    <location>
        <begin position="98"/>
        <end position="112"/>
    </location>
</feature>
<dbReference type="RefSeq" id="XP_042997038.1">
    <property type="nucleotide sequence ID" value="XM_043141104.1"/>
</dbReference>
<dbReference type="KEGG" id="uvi:66064384"/>
<proteinExistence type="predicted"/>
<feature type="transmembrane region" description="Helical" evidence="2">
    <location>
        <begin position="142"/>
        <end position="163"/>
    </location>
</feature>
<keyword evidence="4" id="KW-1185">Reference proteome</keyword>
<dbReference type="OrthoDB" id="5426355at2759"/>
<feature type="region of interest" description="Disordered" evidence="1">
    <location>
        <begin position="178"/>
        <end position="235"/>
    </location>
</feature>